<keyword evidence="3" id="KW-1185">Reference proteome</keyword>
<reference evidence="2 3" key="1">
    <citation type="journal article" date="2018" name="Mol. Plant">
        <title>The genome of Artemisia annua provides insight into the evolution of Asteraceae family and artemisinin biosynthesis.</title>
        <authorList>
            <person name="Shen Q."/>
            <person name="Zhang L."/>
            <person name="Liao Z."/>
            <person name="Wang S."/>
            <person name="Yan T."/>
            <person name="Shi P."/>
            <person name="Liu M."/>
            <person name="Fu X."/>
            <person name="Pan Q."/>
            <person name="Wang Y."/>
            <person name="Lv Z."/>
            <person name="Lu X."/>
            <person name="Zhang F."/>
            <person name="Jiang W."/>
            <person name="Ma Y."/>
            <person name="Chen M."/>
            <person name="Hao X."/>
            <person name="Li L."/>
            <person name="Tang Y."/>
            <person name="Lv G."/>
            <person name="Zhou Y."/>
            <person name="Sun X."/>
            <person name="Brodelius P.E."/>
            <person name="Rose J.K.C."/>
            <person name="Tang K."/>
        </authorList>
    </citation>
    <scope>NUCLEOTIDE SEQUENCE [LARGE SCALE GENOMIC DNA]</scope>
    <source>
        <strain evidence="3">cv. Huhao1</strain>
        <tissue evidence="2">Leaf</tissue>
    </source>
</reference>
<evidence type="ECO:0000313" key="3">
    <source>
        <dbReference type="Proteomes" id="UP000245207"/>
    </source>
</evidence>
<dbReference type="EMBL" id="PKPP01000127">
    <property type="protein sequence ID" value="PWA97346.1"/>
    <property type="molecule type" value="Genomic_DNA"/>
</dbReference>
<feature type="region of interest" description="Disordered" evidence="1">
    <location>
        <begin position="127"/>
        <end position="196"/>
    </location>
</feature>
<dbReference type="AlphaFoldDB" id="A0A2U1QH59"/>
<protein>
    <submittedName>
        <fullName evidence="2">Ulp1 protease family, C-terminal catalytic domain-containing protein</fullName>
    </submittedName>
</protein>
<dbReference type="OrthoDB" id="1749738at2759"/>
<dbReference type="PANTHER" id="PTHR34835:SF90">
    <property type="entry name" value="AMINOTRANSFERASE-LIKE PLANT MOBILE DOMAIN-CONTAINING PROTEIN"/>
    <property type="match status" value="1"/>
</dbReference>
<dbReference type="GO" id="GO:0006508">
    <property type="term" value="P:proteolysis"/>
    <property type="evidence" value="ECO:0007669"/>
    <property type="project" value="UniProtKB-KW"/>
</dbReference>
<name>A0A2U1QH59_ARTAN</name>
<feature type="compositionally biased region" description="Basic and acidic residues" evidence="1">
    <location>
        <begin position="75"/>
        <end position="87"/>
    </location>
</feature>
<gene>
    <name evidence="2" type="ORF">CTI12_AA025530</name>
</gene>
<accession>A0A2U1QH59</accession>
<evidence type="ECO:0000313" key="2">
    <source>
        <dbReference type="EMBL" id="PWA97346.1"/>
    </source>
</evidence>
<sequence>MMNIFRRSGRLHKIRRGNQGNGDDEVIDLTTPEWNNAGEEFVMDEPAGDVNGGQDTEVEGGVALKVDNGDGIMGNDKRDVDKTEKRNDDRVKLKAKLNALVEARKKKQDGEHVVRKGKLAELVLKQKMKYKEKGKPPASKSKKAADNANTKADAIGDSDNDFVTNVGERRKKMDERNTGSAQGASSKRTKVSKDKNKIDRICARNPPANLCKVMTELTPRQRQDVIDIGFGDILDFKIGKLPTRLSFWLLERFDENTCSLHLPGRVIKITRELVRQLLGVPMGEMHLDARDEIDHRNDLTRLWKAQFGKGKKRHFMSHVAKLIVDKGRTGWLFKINFLVLFFTNVGEINLSNTVNLKFLHLLKNEDDIVKLDWRTYIIECLIKTKRSWKQDGFYNGPMILLLVLYVHSETPIKVWSSEMLHKLEADMFGKDDDGDACVGEEKEDEIHDDETVLEEDDVYEDYGIEDVPEDYEGLKKCIVACLKKVGKLVDRVDQLIDEGLDIDQNDAALLELKELRSQMFAVPTYAEQPKEGTYPEDYANYSFRTPENDGKPFPFTQVYGTPTGYGELSDKVCAEWYRAKEQVTTRLDFDDTADFDLNVTQPPATQGKVVDVSNDETGMKEGEGEDLLESLRNYDSQQPADGDMFKTPVDTGFGKESVKNEVKEIVPAYSESQPLNVLVGNVTLNRLKRKRFLPEILRSPYVVREVSLCSPLTEHEVRVAECLFSARLPETDIVFKNDNGDGTRGELETLYPGIDIASGVINMFTHVLNHAEKKRNKNSPTRLFCHTAMLTADMANWTYDEASEKFSENMKFVLEGSEYGSLRSVQMVRMFEDYMLHENNPDYGKMTESPRMGSSLHHDVHTFHSSCIAALDCWV</sequence>
<organism evidence="2 3">
    <name type="scientific">Artemisia annua</name>
    <name type="common">Sweet wormwood</name>
    <dbReference type="NCBI Taxonomy" id="35608"/>
    <lineage>
        <taxon>Eukaryota</taxon>
        <taxon>Viridiplantae</taxon>
        <taxon>Streptophyta</taxon>
        <taxon>Embryophyta</taxon>
        <taxon>Tracheophyta</taxon>
        <taxon>Spermatophyta</taxon>
        <taxon>Magnoliopsida</taxon>
        <taxon>eudicotyledons</taxon>
        <taxon>Gunneridae</taxon>
        <taxon>Pentapetalae</taxon>
        <taxon>asterids</taxon>
        <taxon>campanulids</taxon>
        <taxon>Asterales</taxon>
        <taxon>Asteraceae</taxon>
        <taxon>Asteroideae</taxon>
        <taxon>Anthemideae</taxon>
        <taxon>Artemisiinae</taxon>
        <taxon>Artemisia</taxon>
    </lineage>
</organism>
<dbReference type="GO" id="GO:0008233">
    <property type="term" value="F:peptidase activity"/>
    <property type="evidence" value="ECO:0007669"/>
    <property type="project" value="UniProtKB-KW"/>
</dbReference>
<comment type="caution">
    <text evidence="2">The sequence shown here is derived from an EMBL/GenBank/DDBJ whole genome shotgun (WGS) entry which is preliminary data.</text>
</comment>
<dbReference type="Proteomes" id="UP000245207">
    <property type="component" value="Unassembled WGS sequence"/>
</dbReference>
<feature type="compositionally biased region" description="Basic and acidic residues" evidence="1">
    <location>
        <begin position="167"/>
        <end position="177"/>
    </location>
</feature>
<proteinExistence type="predicted"/>
<feature type="region of interest" description="Disordered" evidence="1">
    <location>
        <begin position="67"/>
        <end position="87"/>
    </location>
</feature>
<dbReference type="PANTHER" id="PTHR34835">
    <property type="entry name" value="OS07G0283600 PROTEIN-RELATED"/>
    <property type="match status" value="1"/>
</dbReference>
<evidence type="ECO:0000256" key="1">
    <source>
        <dbReference type="SAM" id="MobiDB-lite"/>
    </source>
</evidence>
<keyword evidence="2" id="KW-0378">Hydrolase</keyword>
<keyword evidence="2" id="KW-0645">Protease</keyword>